<dbReference type="EMBL" id="JADBJN010000004">
    <property type="protein sequence ID" value="KAG5668786.1"/>
    <property type="molecule type" value="Genomic_DNA"/>
</dbReference>
<comment type="caution">
    <text evidence="2">The sequence shown here is derived from an EMBL/GenBank/DDBJ whole genome shotgun (WGS) entry which is preliminary data.</text>
</comment>
<name>A0A9J6BGF6_POLVA</name>
<sequence length="165" mass="18901">MSSTSTQTTLVQSSEINEATIDEINKLFEKICQIHEESGIIDEEIKIQYYAKLKVLPNAEEIIQEFEKLIEKLTKEENEQESLKSVNTSEDKPLRIKRQSAPLNPQYETEKKQTCIELFADFGAFFNKSISKIGLKYCSESEIVRRSDILTNFNAATNQLKSGQQ</sequence>
<dbReference type="AlphaFoldDB" id="A0A9J6BGF6"/>
<proteinExistence type="predicted"/>
<reference evidence="2" key="1">
    <citation type="submission" date="2021-03" db="EMBL/GenBank/DDBJ databases">
        <title>Chromosome level genome of the anhydrobiotic midge Polypedilum vanderplanki.</title>
        <authorList>
            <person name="Yoshida Y."/>
            <person name="Kikawada T."/>
            <person name="Gusev O."/>
        </authorList>
    </citation>
    <scope>NUCLEOTIDE SEQUENCE</scope>
    <source>
        <strain evidence="2">NIAS01</strain>
        <tissue evidence="2">Whole body or cell culture</tissue>
    </source>
</reference>
<gene>
    <name evidence="2" type="ORF">PVAND_016712</name>
</gene>
<evidence type="ECO:0000256" key="1">
    <source>
        <dbReference type="SAM" id="MobiDB-lite"/>
    </source>
</evidence>
<dbReference type="Proteomes" id="UP001107558">
    <property type="component" value="Chromosome 4"/>
</dbReference>
<protein>
    <submittedName>
        <fullName evidence="2">Uncharacterized protein</fullName>
    </submittedName>
</protein>
<keyword evidence="3" id="KW-1185">Reference proteome</keyword>
<accession>A0A9J6BGF6</accession>
<evidence type="ECO:0000313" key="3">
    <source>
        <dbReference type="Proteomes" id="UP001107558"/>
    </source>
</evidence>
<evidence type="ECO:0000313" key="2">
    <source>
        <dbReference type="EMBL" id="KAG5668786.1"/>
    </source>
</evidence>
<feature type="region of interest" description="Disordered" evidence="1">
    <location>
        <begin position="80"/>
        <end position="100"/>
    </location>
</feature>
<dbReference type="OrthoDB" id="10618730at2759"/>
<organism evidence="2 3">
    <name type="scientific">Polypedilum vanderplanki</name>
    <name type="common">Sleeping chironomid midge</name>
    <dbReference type="NCBI Taxonomy" id="319348"/>
    <lineage>
        <taxon>Eukaryota</taxon>
        <taxon>Metazoa</taxon>
        <taxon>Ecdysozoa</taxon>
        <taxon>Arthropoda</taxon>
        <taxon>Hexapoda</taxon>
        <taxon>Insecta</taxon>
        <taxon>Pterygota</taxon>
        <taxon>Neoptera</taxon>
        <taxon>Endopterygota</taxon>
        <taxon>Diptera</taxon>
        <taxon>Nematocera</taxon>
        <taxon>Chironomoidea</taxon>
        <taxon>Chironomidae</taxon>
        <taxon>Chironominae</taxon>
        <taxon>Polypedilum</taxon>
        <taxon>Polypedilum</taxon>
    </lineage>
</organism>